<comment type="caution">
    <text evidence="1">The sequence shown here is derived from an EMBL/GenBank/DDBJ whole genome shotgun (WGS) entry which is preliminary data.</text>
</comment>
<accession>A0A5S4HJX7</accession>
<gene>
    <name evidence="1" type="ORF">ETD96_10805</name>
</gene>
<proteinExistence type="predicted"/>
<dbReference type="OrthoDB" id="3465830at2"/>
<dbReference type="Proteomes" id="UP000305238">
    <property type="component" value="Unassembled WGS sequence"/>
</dbReference>
<organism evidence="1 2">
    <name type="scientific">Actinomadura geliboluensis</name>
    <dbReference type="NCBI Taxonomy" id="882440"/>
    <lineage>
        <taxon>Bacteria</taxon>
        <taxon>Bacillati</taxon>
        <taxon>Actinomycetota</taxon>
        <taxon>Actinomycetes</taxon>
        <taxon>Streptosporangiales</taxon>
        <taxon>Thermomonosporaceae</taxon>
        <taxon>Actinomadura</taxon>
    </lineage>
</organism>
<dbReference type="AlphaFoldDB" id="A0A5S4HJX7"/>
<name>A0A5S4HJX7_9ACTN</name>
<evidence type="ECO:0000313" key="2">
    <source>
        <dbReference type="Proteomes" id="UP000305238"/>
    </source>
</evidence>
<dbReference type="RefSeq" id="WP_138636185.1">
    <property type="nucleotide sequence ID" value="NZ_JASWDG010000073.1"/>
</dbReference>
<reference evidence="1 2" key="1">
    <citation type="submission" date="2019-05" db="EMBL/GenBank/DDBJ databases">
        <title>Draft genome sequence of Actinomadura geliboluensis A8036.</title>
        <authorList>
            <person name="Saricaoglu S."/>
            <person name="Isik K."/>
        </authorList>
    </citation>
    <scope>NUCLEOTIDE SEQUENCE [LARGE SCALE GENOMIC DNA]</scope>
    <source>
        <strain evidence="1 2">A8036</strain>
    </source>
</reference>
<protein>
    <submittedName>
        <fullName evidence="1">Uncharacterized protein</fullName>
    </submittedName>
</protein>
<dbReference type="EMBL" id="VCKZ01000056">
    <property type="protein sequence ID" value="TMR40430.1"/>
    <property type="molecule type" value="Genomic_DNA"/>
</dbReference>
<keyword evidence="2" id="KW-1185">Reference proteome</keyword>
<evidence type="ECO:0000313" key="1">
    <source>
        <dbReference type="EMBL" id="TMR40430.1"/>
    </source>
</evidence>
<sequence>MAQQQAIIVMVDIAGALQDRNLKGNIYLFDNMKFLGSTGDGTEDLVTAIPGTYWSDGSQGTEQVLNWALASLGSIPPTVPRSYHADRAEAIDREALAEIGAVADRAPDPSVDTTADLEHLRRRVGTHARRPRGSRGLASAKVLDVTGNAVTGEDAAYNYPPPIITDLTGEAVDEKIIYPAQYGSPDMVSDGWYWSATVDTARPGTYSYTMHIQLHELVYRNGEPVWESVDMTWRSAIRVTTEPKRNAFTGAGLGHLPMPAVPPS</sequence>